<evidence type="ECO:0000313" key="2">
    <source>
        <dbReference type="Proteomes" id="UP001164250"/>
    </source>
</evidence>
<dbReference type="Proteomes" id="UP001164250">
    <property type="component" value="Chromosome 3"/>
</dbReference>
<accession>A0ACC1BSZ2</accession>
<gene>
    <name evidence="1" type="ORF">Patl1_04018</name>
</gene>
<name>A0ACC1BSZ2_9ROSI</name>
<organism evidence="1 2">
    <name type="scientific">Pistacia atlantica</name>
    <dbReference type="NCBI Taxonomy" id="434234"/>
    <lineage>
        <taxon>Eukaryota</taxon>
        <taxon>Viridiplantae</taxon>
        <taxon>Streptophyta</taxon>
        <taxon>Embryophyta</taxon>
        <taxon>Tracheophyta</taxon>
        <taxon>Spermatophyta</taxon>
        <taxon>Magnoliopsida</taxon>
        <taxon>eudicotyledons</taxon>
        <taxon>Gunneridae</taxon>
        <taxon>Pentapetalae</taxon>
        <taxon>rosids</taxon>
        <taxon>malvids</taxon>
        <taxon>Sapindales</taxon>
        <taxon>Anacardiaceae</taxon>
        <taxon>Pistacia</taxon>
    </lineage>
</organism>
<comment type="caution">
    <text evidence="1">The sequence shown here is derived from an EMBL/GenBank/DDBJ whole genome shotgun (WGS) entry which is preliminary data.</text>
</comment>
<sequence length="364" mass="40297">MVLDAMEGFYGVGDKLKSVKDPDMLGIRRACVLLLEVLLGINVNIGKEVRDRAKSLAFEWRKRVNLRAENGLELLGFLHLVAAYGLGSEFDKKDLVDLSVVAAKYRQGILLCKAIDLGDGVQDLIQKLIDRGKQFLAVKYIFEFKLTERYPPVPLLKAYVSESKRLAKKLRKDGRNTLRSQITDLKPEYPKDILQKRAEVLEKLKADRKRPATTPAPKPQQQPRKPQQQPRNPQQSGNKRLRTTASIGHTAPAVTGANVTVPLFPQSHLQPVGLLPEHSAAYLSTPTRPYSLVGSTPPVAPYAGSPIGLYGLTGAQVGFPGNSNHAVSHLYSSESHMPSGYYDRSTAYGGYSLPPQYHPSYYPQ</sequence>
<protein>
    <submittedName>
        <fullName evidence="1">Uncharacterized protein</fullName>
    </submittedName>
</protein>
<evidence type="ECO:0000313" key="1">
    <source>
        <dbReference type="EMBL" id="KAJ0102069.1"/>
    </source>
</evidence>
<dbReference type="EMBL" id="CM047899">
    <property type="protein sequence ID" value="KAJ0102069.1"/>
    <property type="molecule type" value="Genomic_DNA"/>
</dbReference>
<proteinExistence type="predicted"/>
<keyword evidence="2" id="KW-1185">Reference proteome</keyword>
<reference evidence="2" key="1">
    <citation type="journal article" date="2023" name="G3 (Bethesda)">
        <title>Genome assembly and association tests identify interacting loci associated with vigor, precocity, and sex in interspecific pistachio rootstocks.</title>
        <authorList>
            <person name="Palmer W."/>
            <person name="Jacygrad E."/>
            <person name="Sagayaradj S."/>
            <person name="Cavanaugh K."/>
            <person name="Han R."/>
            <person name="Bertier L."/>
            <person name="Beede B."/>
            <person name="Kafkas S."/>
            <person name="Golino D."/>
            <person name="Preece J."/>
            <person name="Michelmore R."/>
        </authorList>
    </citation>
    <scope>NUCLEOTIDE SEQUENCE [LARGE SCALE GENOMIC DNA]</scope>
</reference>